<name>A0A2S2PPK1_SCHGA</name>
<protein>
    <submittedName>
        <fullName evidence="9">Zinc finger protein</fullName>
    </submittedName>
</protein>
<evidence type="ECO:0000256" key="4">
    <source>
        <dbReference type="ARBA" id="ARBA00022771"/>
    </source>
</evidence>
<keyword evidence="5" id="KW-0862">Zinc</keyword>
<dbReference type="GO" id="GO:0000981">
    <property type="term" value="F:DNA-binding transcription factor activity, RNA polymerase II-specific"/>
    <property type="evidence" value="ECO:0007669"/>
    <property type="project" value="TreeGrafter"/>
</dbReference>
<evidence type="ECO:0000256" key="7">
    <source>
        <dbReference type="PROSITE-ProRule" id="PRU00042"/>
    </source>
</evidence>
<dbReference type="PROSITE" id="PS00028">
    <property type="entry name" value="ZINC_FINGER_C2H2_1"/>
    <property type="match status" value="3"/>
</dbReference>
<keyword evidence="4 7" id="KW-0863">Zinc-finger</keyword>
<dbReference type="Gene3D" id="3.30.160.60">
    <property type="entry name" value="Classic Zinc Finger"/>
    <property type="match status" value="1"/>
</dbReference>
<evidence type="ECO:0000256" key="2">
    <source>
        <dbReference type="ARBA" id="ARBA00022723"/>
    </source>
</evidence>
<dbReference type="AlphaFoldDB" id="A0A2S2PPK1"/>
<dbReference type="PANTHER" id="PTHR24394:SF44">
    <property type="entry name" value="ZINC FINGER PROTEIN 271-LIKE"/>
    <property type="match status" value="1"/>
</dbReference>
<keyword evidence="3" id="KW-0677">Repeat</keyword>
<comment type="subcellular location">
    <subcellularLocation>
        <location evidence="1">Nucleus</location>
    </subcellularLocation>
</comment>
<dbReference type="GO" id="GO:0008270">
    <property type="term" value="F:zinc ion binding"/>
    <property type="evidence" value="ECO:0007669"/>
    <property type="project" value="UniProtKB-KW"/>
</dbReference>
<dbReference type="PROSITE" id="PS50157">
    <property type="entry name" value="ZINC_FINGER_C2H2_2"/>
    <property type="match status" value="2"/>
</dbReference>
<keyword evidence="2" id="KW-0479">Metal-binding</keyword>
<dbReference type="Pfam" id="PF13894">
    <property type="entry name" value="zf-C2H2_4"/>
    <property type="match status" value="1"/>
</dbReference>
<dbReference type="SUPFAM" id="SSF57667">
    <property type="entry name" value="beta-beta-alpha zinc fingers"/>
    <property type="match status" value="2"/>
</dbReference>
<dbReference type="InterPro" id="IPR013087">
    <property type="entry name" value="Znf_C2H2_type"/>
</dbReference>
<feature type="domain" description="C2H2-type" evidence="8">
    <location>
        <begin position="11"/>
        <end position="39"/>
    </location>
</feature>
<organism evidence="9">
    <name type="scientific">Schizaphis graminum</name>
    <name type="common">Green bug aphid</name>
    <dbReference type="NCBI Taxonomy" id="13262"/>
    <lineage>
        <taxon>Eukaryota</taxon>
        <taxon>Metazoa</taxon>
        <taxon>Ecdysozoa</taxon>
        <taxon>Arthropoda</taxon>
        <taxon>Hexapoda</taxon>
        <taxon>Insecta</taxon>
        <taxon>Pterygota</taxon>
        <taxon>Neoptera</taxon>
        <taxon>Paraneoptera</taxon>
        <taxon>Hemiptera</taxon>
        <taxon>Sternorrhyncha</taxon>
        <taxon>Aphidomorpha</taxon>
        <taxon>Aphidoidea</taxon>
        <taxon>Aphididae</taxon>
        <taxon>Aphidini</taxon>
        <taxon>Schizaphis</taxon>
    </lineage>
</organism>
<evidence type="ECO:0000256" key="3">
    <source>
        <dbReference type="ARBA" id="ARBA00022737"/>
    </source>
</evidence>
<dbReference type="EMBL" id="GGMR01018760">
    <property type="protein sequence ID" value="MBY31379.1"/>
    <property type="molecule type" value="Transcribed_RNA"/>
</dbReference>
<dbReference type="PANTHER" id="PTHR24394">
    <property type="entry name" value="ZINC FINGER PROTEIN"/>
    <property type="match status" value="1"/>
</dbReference>
<accession>A0A2S2PPK1</accession>
<sequence>MIIYLLKPKKFNCSACSASYNDKSNLFKHHKLKHNPNREIICELCKTSFSCTRNLQYHMNQHNNITPCQCTKCELSFTRPAFRAKHNRKQHLKKLLQNVEQFKQ</sequence>
<keyword evidence="6" id="KW-0539">Nucleus</keyword>
<dbReference type="GO" id="GO:0005634">
    <property type="term" value="C:nucleus"/>
    <property type="evidence" value="ECO:0007669"/>
    <property type="project" value="UniProtKB-SubCell"/>
</dbReference>
<evidence type="ECO:0000259" key="8">
    <source>
        <dbReference type="PROSITE" id="PS50157"/>
    </source>
</evidence>
<reference evidence="9" key="1">
    <citation type="submission" date="2018-04" db="EMBL/GenBank/DDBJ databases">
        <title>Transcriptome of Schizaphis graminum biotype I.</title>
        <authorList>
            <person name="Scully E.D."/>
            <person name="Geib S.M."/>
            <person name="Palmer N.A."/>
            <person name="Koch K."/>
            <person name="Bradshaw J."/>
            <person name="Heng-Moss T."/>
            <person name="Sarath G."/>
        </authorList>
    </citation>
    <scope>NUCLEOTIDE SEQUENCE</scope>
</reference>
<dbReference type="SMART" id="SM00355">
    <property type="entry name" value="ZnF_C2H2"/>
    <property type="match status" value="3"/>
</dbReference>
<evidence type="ECO:0000256" key="1">
    <source>
        <dbReference type="ARBA" id="ARBA00004123"/>
    </source>
</evidence>
<dbReference type="InterPro" id="IPR036236">
    <property type="entry name" value="Znf_C2H2_sf"/>
</dbReference>
<evidence type="ECO:0000256" key="5">
    <source>
        <dbReference type="ARBA" id="ARBA00022833"/>
    </source>
</evidence>
<evidence type="ECO:0000313" key="9">
    <source>
        <dbReference type="EMBL" id="MBY31379.1"/>
    </source>
</evidence>
<proteinExistence type="predicted"/>
<gene>
    <name evidence="9" type="primary">ZFP161</name>
    <name evidence="9" type="ORF">g.178118</name>
</gene>
<evidence type="ECO:0000256" key="6">
    <source>
        <dbReference type="ARBA" id="ARBA00023242"/>
    </source>
</evidence>
<feature type="domain" description="C2H2-type" evidence="8">
    <location>
        <begin position="40"/>
        <end position="67"/>
    </location>
</feature>